<evidence type="ECO:0008006" key="3">
    <source>
        <dbReference type="Google" id="ProtNLM"/>
    </source>
</evidence>
<organism evidence="1 2">
    <name type="scientific">Dunaliella salina</name>
    <name type="common">Green alga</name>
    <name type="synonym">Protococcus salinus</name>
    <dbReference type="NCBI Taxonomy" id="3046"/>
    <lineage>
        <taxon>Eukaryota</taxon>
        <taxon>Viridiplantae</taxon>
        <taxon>Chlorophyta</taxon>
        <taxon>core chlorophytes</taxon>
        <taxon>Chlorophyceae</taxon>
        <taxon>CS clade</taxon>
        <taxon>Chlamydomonadales</taxon>
        <taxon>Dunaliellaceae</taxon>
        <taxon>Dunaliella</taxon>
    </lineage>
</organism>
<sequence length="161" mass="17520">MVDRVSDVISNDIEALRAEPSRIPSETLANIASDHSASANMEDTATVIQLAVDHVQGLRGTAPVTNTDLVILVDLLQRDGRGDNLTLDIYKPDFTSFRYSLHDAPGSIAIANVWTTWVVHHVAGLSLPDASRGPLNHFMMVKPKNALKPSGPHSAKRQKHI</sequence>
<protein>
    <recommendedName>
        <fullName evidence="3">Encoded protein</fullName>
    </recommendedName>
</protein>
<evidence type="ECO:0000313" key="2">
    <source>
        <dbReference type="Proteomes" id="UP000815325"/>
    </source>
</evidence>
<name>A0ABQ7GXR7_DUNSA</name>
<gene>
    <name evidence="1" type="ORF">DUNSADRAFT_809</name>
</gene>
<dbReference type="EMBL" id="MU069544">
    <property type="protein sequence ID" value="KAF5839407.1"/>
    <property type="molecule type" value="Genomic_DNA"/>
</dbReference>
<dbReference type="Proteomes" id="UP000815325">
    <property type="component" value="Unassembled WGS sequence"/>
</dbReference>
<accession>A0ABQ7GXR7</accession>
<comment type="caution">
    <text evidence="1">The sequence shown here is derived from an EMBL/GenBank/DDBJ whole genome shotgun (WGS) entry which is preliminary data.</text>
</comment>
<proteinExistence type="predicted"/>
<evidence type="ECO:0000313" key="1">
    <source>
        <dbReference type="EMBL" id="KAF5839407.1"/>
    </source>
</evidence>
<keyword evidence="2" id="KW-1185">Reference proteome</keyword>
<reference evidence="1" key="1">
    <citation type="submission" date="2017-08" db="EMBL/GenBank/DDBJ databases">
        <authorList>
            <person name="Polle J.E."/>
            <person name="Barry K."/>
            <person name="Cushman J."/>
            <person name="Schmutz J."/>
            <person name="Tran D."/>
            <person name="Hathwaick L.T."/>
            <person name="Yim W.C."/>
            <person name="Jenkins J."/>
            <person name="Mckie-Krisberg Z.M."/>
            <person name="Prochnik S."/>
            <person name="Lindquist E."/>
            <person name="Dockter R.B."/>
            <person name="Adam C."/>
            <person name="Molina H."/>
            <person name="Bunkerborg J."/>
            <person name="Jin E."/>
            <person name="Buchheim M."/>
            <person name="Magnuson J."/>
        </authorList>
    </citation>
    <scope>NUCLEOTIDE SEQUENCE</scope>
    <source>
        <strain evidence="1">CCAP 19/18</strain>
    </source>
</reference>